<dbReference type="OMA" id="IPFRAVQ"/>
<comment type="similarity">
    <text evidence="2">Belongs to the PIGH family.</text>
</comment>
<feature type="domain" description="Phosphatidylinositol N-acetylglucosaminyltransferase subunit H conserved" evidence="4">
    <location>
        <begin position="86"/>
        <end position="154"/>
    </location>
</feature>
<dbReference type="RefSeq" id="XP_001177880.2">
    <property type="nucleotide sequence ID" value="XM_001177880.4"/>
</dbReference>
<protein>
    <recommendedName>
        <fullName evidence="4">Phosphatidylinositol N-acetylglucosaminyltransferase subunit H conserved domain-containing protein</fullName>
    </recommendedName>
</protein>
<reference evidence="6" key="1">
    <citation type="submission" date="2015-02" db="EMBL/GenBank/DDBJ databases">
        <title>Genome sequencing for Strongylocentrotus purpuratus.</title>
        <authorList>
            <person name="Murali S."/>
            <person name="Liu Y."/>
            <person name="Vee V."/>
            <person name="English A."/>
            <person name="Wang M."/>
            <person name="Skinner E."/>
            <person name="Han Y."/>
            <person name="Muzny D.M."/>
            <person name="Worley K.C."/>
            <person name="Gibbs R.A."/>
        </authorList>
    </citation>
    <scope>NUCLEOTIDE SEQUENCE</scope>
</reference>
<dbReference type="GeneID" id="754165"/>
<dbReference type="FunCoup" id="A0A7M7G9C0">
    <property type="interactions" value="30"/>
</dbReference>
<dbReference type="Proteomes" id="UP000007110">
    <property type="component" value="Unassembled WGS sequence"/>
</dbReference>
<dbReference type="InterPro" id="IPR019328">
    <property type="entry name" value="PIGH-H_dom"/>
</dbReference>
<dbReference type="UniPathway" id="UPA00196"/>
<dbReference type="GO" id="GO:0000506">
    <property type="term" value="C:glycosylphosphatidylinositol-N-acetylglucosaminyltransferase (GPI-GnT) complex"/>
    <property type="evidence" value="ECO:0000318"/>
    <property type="project" value="GO_Central"/>
</dbReference>
<dbReference type="AlphaFoldDB" id="A0A7M7G9C0"/>
<dbReference type="Pfam" id="PF10181">
    <property type="entry name" value="PIG-H"/>
    <property type="match status" value="1"/>
</dbReference>
<evidence type="ECO:0000256" key="1">
    <source>
        <dbReference type="ARBA" id="ARBA00004687"/>
    </source>
</evidence>
<keyword evidence="6" id="KW-1185">Reference proteome</keyword>
<dbReference type="InParanoid" id="A0A7M7G9C0"/>
<reference evidence="5" key="2">
    <citation type="submission" date="2021-01" db="UniProtKB">
        <authorList>
            <consortium name="EnsemblMetazoa"/>
        </authorList>
    </citation>
    <scope>IDENTIFICATION</scope>
</reference>
<evidence type="ECO:0000259" key="4">
    <source>
        <dbReference type="Pfam" id="PF10181"/>
    </source>
</evidence>
<feature type="transmembrane region" description="Helical" evidence="3">
    <location>
        <begin position="42"/>
        <end position="59"/>
    </location>
</feature>
<keyword evidence="3" id="KW-1133">Transmembrane helix</keyword>
<organism evidence="5 6">
    <name type="scientific">Strongylocentrotus purpuratus</name>
    <name type="common">Purple sea urchin</name>
    <dbReference type="NCBI Taxonomy" id="7668"/>
    <lineage>
        <taxon>Eukaryota</taxon>
        <taxon>Metazoa</taxon>
        <taxon>Echinodermata</taxon>
        <taxon>Eleutherozoa</taxon>
        <taxon>Echinozoa</taxon>
        <taxon>Echinoidea</taxon>
        <taxon>Euechinoidea</taxon>
        <taxon>Echinacea</taxon>
        <taxon>Camarodonta</taxon>
        <taxon>Echinidea</taxon>
        <taxon>Strongylocentrotidae</taxon>
        <taxon>Strongylocentrotus</taxon>
    </lineage>
</organism>
<keyword evidence="3" id="KW-0472">Membrane</keyword>
<dbReference type="PANTHER" id="PTHR15231:SF1">
    <property type="entry name" value="PHOSPHATIDYLINOSITOL N-ACETYLGLUCOSAMINYLTRANSFERASE SUBUNIT H"/>
    <property type="match status" value="1"/>
</dbReference>
<feature type="transmembrane region" description="Helical" evidence="3">
    <location>
        <begin position="65"/>
        <end position="82"/>
    </location>
</feature>
<dbReference type="EnsemblMetazoa" id="XM_001177880">
    <property type="protein sequence ID" value="XP_001177880"/>
    <property type="gene ID" value="LOC754165"/>
</dbReference>
<name>A0A7M7G9C0_STRPU</name>
<evidence type="ECO:0000313" key="6">
    <source>
        <dbReference type="Proteomes" id="UP000007110"/>
    </source>
</evidence>
<comment type="pathway">
    <text evidence="1">Glycolipid biosynthesis; glycosylphosphatidylinositol-anchor biosynthesis.</text>
</comment>
<dbReference type="KEGG" id="spu:754165"/>
<dbReference type="PANTHER" id="PTHR15231">
    <property type="entry name" value="PHOSPHATIDYLINOSITOL N-ACETYLGLUCOSAMINYLTRANSFERASE SUBUNIT H"/>
    <property type="match status" value="1"/>
</dbReference>
<accession>A0A7M7G9C0</accession>
<evidence type="ECO:0000256" key="3">
    <source>
        <dbReference type="SAM" id="Phobius"/>
    </source>
</evidence>
<dbReference type="InterPro" id="IPR044215">
    <property type="entry name" value="PIG-H"/>
</dbReference>
<evidence type="ECO:0000256" key="2">
    <source>
        <dbReference type="ARBA" id="ARBA00009610"/>
    </source>
</evidence>
<dbReference type="GO" id="GO:0006506">
    <property type="term" value="P:GPI anchor biosynthetic process"/>
    <property type="evidence" value="ECO:0000318"/>
    <property type="project" value="GO_Central"/>
</dbReference>
<evidence type="ECO:0000313" key="5">
    <source>
        <dbReference type="EnsemblMetazoa" id="XP_001177880"/>
    </source>
</evidence>
<dbReference type="OrthoDB" id="6256716at2759"/>
<keyword evidence="3" id="KW-0812">Transmembrane</keyword>
<sequence>MSMDLMDTNGWPLNLKQGMNDDKRHKLICEISVTAKQLQQNVLLFCLLLLISVAGHIIWSWNPVLLAIIMIVLLFIYTRSSVSKETLLLISSLGVQISSEYVTGRRVVKFIPFRAVQDIVIHEAVTMHKIVYYLAVLLKHKTDGEWTNSLVPVFMHSMPRLEKLQEIHASVHKMWDFEKHQLESFQAGGDNNVPRR</sequence>
<proteinExistence type="inferred from homology"/>